<dbReference type="InterPro" id="IPR040144">
    <property type="entry name" value="RAP1GDS1"/>
</dbReference>
<proteinExistence type="predicted"/>
<gene>
    <name evidence="1" type="ORF">BDA99DRAFT_512066</name>
</gene>
<comment type="caution">
    <text evidence="1">The sequence shown here is derived from an EMBL/GenBank/DDBJ whole genome shotgun (WGS) entry which is preliminary data.</text>
</comment>
<protein>
    <submittedName>
        <fullName evidence="1">Armadillo-type protein</fullName>
    </submittedName>
</protein>
<reference evidence="1" key="1">
    <citation type="journal article" date="2022" name="IScience">
        <title>Evolution of zygomycete secretomes and the origins of terrestrial fungal ecologies.</title>
        <authorList>
            <person name="Chang Y."/>
            <person name="Wang Y."/>
            <person name="Mondo S."/>
            <person name="Ahrendt S."/>
            <person name="Andreopoulos W."/>
            <person name="Barry K."/>
            <person name="Beard J."/>
            <person name="Benny G.L."/>
            <person name="Blankenship S."/>
            <person name="Bonito G."/>
            <person name="Cuomo C."/>
            <person name="Desiro A."/>
            <person name="Gervers K.A."/>
            <person name="Hundley H."/>
            <person name="Kuo A."/>
            <person name="LaButti K."/>
            <person name="Lang B.F."/>
            <person name="Lipzen A."/>
            <person name="O'Donnell K."/>
            <person name="Pangilinan J."/>
            <person name="Reynolds N."/>
            <person name="Sandor L."/>
            <person name="Smith M.E."/>
            <person name="Tsang A."/>
            <person name="Grigoriev I.V."/>
            <person name="Stajich J.E."/>
            <person name="Spatafora J.W."/>
        </authorList>
    </citation>
    <scope>NUCLEOTIDE SEQUENCE</scope>
    <source>
        <strain evidence="1">RSA 2281</strain>
    </source>
</reference>
<dbReference type="GO" id="GO:0005085">
    <property type="term" value="F:guanyl-nucleotide exchange factor activity"/>
    <property type="evidence" value="ECO:0007669"/>
    <property type="project" value="InterPro"/>
</dbReference>
<sequence>MSDISVENLERTVNDLTESPDYLVSHLPLVAQVFQETGTLLEKDAATSLEQVTRLAHMLAGTLVSETVRSDLGENDIIQHVTRLIKLSSDEQTTFRVQALRVLGNACIDYDDNRKRVLESGAVQLIIPYLQSQNSELTKVACGFCLNSSMDYEPIQKEISENKGVHWIAGLLRPSRMENGEEMMVTIAAKALDNLVGEESGRKAFPLTCVPHLLEMVKYEWKIDRFENLELLESLVDTLLQLIAEDEPVQNTVLDSDEFSVLLEFMEKAELEDTEDEDDVKQFEQIQTSLSKIIVCATFSDSKLKELYANKELLSRFLSWSTSESEILAQCGIYVLGNLARTDEHCIDLVQTHHFEKTLLTAFEMSDKAIFRYAVLGSLKHLCMPKENKAIIGQANAIPIVAPVLESTNDMLKRNQFIAIGIIKLLCANNEYNNAIKVISGPLTENKEEDDTTPLDLVLACLERFDDPAAKSEATRILTNLVKAVWFHQDTEASSIYRQKLLNHSIIQAISEMTRTTKFPILKNDGIVALTLIFADSQSETGKQMLPEALSIITGEPPKLGLPEQEPGTEQQETPETRTFLEVLVELISQDGKMPTEIRCNGCVLIEKLASAAHIGKLGKKQKN</sequence>
<dbReference type="Proteomes" id="UP001209540">
    <property type="component" value="Unassembled WGS sequence"/>
</dbReference>
<evidence type="ECO:0000313" key="1">
    <source>
        <dbReference type="EMBL" id="KAI9261671.1"/>
    </source>
</evidence>
<keyword evidence="2" id="KW-1185">Reference proteome</keyword>
<dbReference type="SUPFAM" id="SSF48371">
    <property type="entry name" value="ARM repeat"/>
    <property type="match status" value="1"/>
</dbReference>
<dbReference type="InterPro" id="IPR016024">
    <property type="entry name" value="ARM-type_fold"/>
</dbReference>
<dbReference type="PANTHER" id="PTHR10957">
    <property type="entry name" value="RAP1 GTPASE-GDP DISSOCIATION STIMULATOR 1"/>
    <property type="match status" value="1"/>
</dbReference>
<dbReference type="Gene3D" id="1.25.10.10">
    <property type="entry name" value="Leucine-rich Repeat Variant"/>
    <property type="match status" value="2"/>
</dbReference>
<name>A0AAD5PDA7_9FUNG</name>
<evidence type="ECO:0000313" key="2">
    <source>
        <dbReference type="Proteomes" id="UP001209540"/>
    </source>
</evidence>
<organism evidence="1 2">
    <name type="scientific">Phascolomyces articulosus</name>
    <dbReference type="NCBI Taxonomy" id="60185"/>
    <lineage>
        <taxon>Eukaryota</taxon>
        <taxon>Fungi</taxon>
        <taxon>Fungi incertae sedis</taxon>
        <taxon>Mucoromycota</taxon>
        <taxon>Mucoromycotina</taxon>
        <taxon>Mucoromycetes</taxon>
        <taxon>Mucorales</taxon>
        <taxon>Lichtheimiaceae</taxon>
        <taxon>Phascolomyces</taxon>
    </lineage>
</organism>
<reference evidence="1" key="2">
    <citation type="submission" date="2023-02" db="EMBL/GenBank/DDBJ databases">
        <authorList>
            <consortium name="DOE Joint Genome Institute"/>
            <person name="Mondo S.J."/>
            <person name="Chang Y."/>
            <person name="Wang Y."/>
            <person name="Ahrendt S."/>
            <person name="Andreopoulos W."/>
            <person name="Barry K."/>
            <person name="Beard J."/>
            <person name="Benny G.L."/>
            <person name="Blankenship S."/>
            <person name="Bonito G."/>
            <person name="Cuomo C."/>
            <person name="Desiro A."/>
            <person name="Gervers K.A."/>
            <person name="Hundley H."/>
            <person name="Kuo A."/>
            <person name="LaButti K."/>
            <person name="Lang B.F."/>
            <person name="Lipzen A."/>
            <person name="O'Donnell K."/>
            <person name="Pangilinan J."/>
            <person name="Reynolds N."/>
            <person name="Sandor L."/>
            <person name="Smith M.W."/>
            <person name="Tsang A."/>
            <person name="Grigoriev I.V."/>
            <person name="Stajich J.E."/>
            <person name="Spatafora J.W."/>
        </authorList>
    </citation>
    <scope>NUCLEOTIDE SEQUENCE</scope>
    <source>
        <strain evidence="1">RSA 2281</strain>
    </source>
</reference>
<dbReference type="EMBL" id="JAIXMP010000015">
    <property type="protein sequence ID" value="KAI9261671.1"/>
    <property type="molecule type" value="Genomic_DNA"/>
</dbReference>
<dbReference type="InterPro" id="IPR011989">
    <property type="entry name" value="ARM-like"/>
</dbReference>
<accession>A0AAD5PDA7</accession>
<dbReference type="AlphaFoldDB" id="A0AAD5PDA7"/>